<dbReference type="InterPro" id="IPR050065">
    <property type="entry name" value="GlmU-like"/>
</dbReference>
<dbReference type="GO" id="GO:0016779">
    <property type="term" value="F:nucleotidyltransferase activity"/>
    <property type="evidence" value="ECO:0007669"/>
    <property type="project" value="UniProtKB-KW"/>
</dbReference>
<dbReference type="SUPFAM" id="SSF53448">
    <property type="entry name" value="Nucleotide-diphospho-sugar transferases"/>
    <property type="match status" value="1"/>
</dbReference>
<proteinExistence type="predicted"/>
<evidence type="ECO:0000256" key="2">
    <source>
        <dbReference type="ARBA" id="ARBA00022695"/>
    </source>
</evidence>
<dbReference type="RefSeq" id="WP_321395585.1">
    <property type="nucleotide sequence ID" value="NZ_CP139487.1"/>
</dbReference>
<dbReference type="Gene3D" id="3.90.550.10">
    <property type="entry name" value="Spore Coat Polysaccharide Biosynthesis Protein SpsA, Chain A"/>
    <property type="match status" value="1"/>
</dbReference>
<evidence type="ECO:0000259" key="3">
    <source>
        <dbReference type="Pfam" id="PF12804"/>
    </source>
</evidence>
<dbReference type="PANTHER" id="PTHR43584">
    <property type="entry name" value="NUCLEOTIDYL TRANSFERASE"/>
    <property type="match status" value="1"/>
</dbReference>
<name>A0AAX4HQ41_9BACT</name>
<evidence type="ECO:0000256" key="1">
    <source>
        <dbReference type="ARBA" id="ARBA00022679"/>
    </source>
</evidence>
<protein>
    <submittedName>
        <fullName evidence="4">NTP transferase domain-containing protein</fullName>
    </submittedName>
</protein>
<dbReference type="Proteomes" id="UP001324634">
    <property type="component" value="Chromosome"/>
</dbReference>
<keyword evidence="1 4" id="KW-0808">Transferase</keyword>
<keyword evidence="2" id="KW-0548">Nucleotidyltransferase</keyword>
<dbReference type="PANTHER" id="PTHR43584:SF8">
    <property type="entry name" value="N-ACETYLMURAMATE ALPHA-1-PHOSPHATE URIDYLYLTRANSFERASE"/>
    <property type="match status" value="1"/>
</dbReference>
<dbReference type="Pfam" id="PF12804">
    <property type="entry name" value="NTP_transf_3"/>
    <property type="match status" value="1"/>
</dbReference>
<sequence>MRIDHCLILAAGFGTRMGAIGQKLPKVLWPVFEKSLLELQVAYARSLGIEKIYINLHYMGEEIEAFCKGKSAFEGVTFLWEKPEILDIGGAIHNLASKVNYRGKLLVLNADQFFYLSKDHLFKILEPYQKHSGVLFSYWVNSSLGYNALEIDANRLVKKIVKNKDLAPNSRVETYTGISYIDLAQLTKTPGVSPFFESVCPFDKKDIPAILLDGVDYWDFGTVKRYWETSFNILQTYRVKSTHPFLRFLVQERALKTWKIDLQQISYHAKSANVINLNADGEARDLGPSIILAGQNVTKRNVPMVWWNDLNEEVK</sequence>
<gene>
    <name evidence="4" type="ORF">SOO65_01055</name>
</gene>
<dbReference type="InterPro" id="IPR029044">
    <property type="entry name" value="Nucleotide-diphossugar_trans"/>
</dbReference>
<organism evidence="4 5">
    <name type="scientific">Peredibacter starrii</name>
    <dbReference type="NCBI Taxonomy" id="28202"/>
    <lineage>
        <taxon>Bacteria</taxon>
        <taxon>Pseudomonadati</taxon>
        <taxon>Bdellovibrionota</taxon>
        <taxon>Bacteriovoracia</taxon>
        <taxon>Bacteriovoracales</taxon>
        <taxon>Bacteriovoracaceae</taxon>
        <taxon>Peredibacter</taxon>
    </lineage>
</organism>
<evidence type="ECO:0000313" key="5">
    <source>
        <dbReference type="Proteomes" id="UP001324634"/>
    </source>
</evidence>
<keyword evidence="5" id="KW-1185">Reference proteome</keyword>
<dbReference type="EMBL" id="CP139487">
    <property type="protein sequence ID" value="WPU65330.1"/>
    <property type="molecule type" value="Genomic_DNA"/>
</dbReference>
<evidence type="ECO:0000313" key="4">
    <source>
        <dbReference type="EMBL" id="WPU65330.1"/>
    </source>
</evidence>
<feature type="domain" description="MobA-like NTP transferase" evidence="3">
    <location>
        <begin position="6"/>
        <end position="132"/>
    </location>
</feature>
<accession>A0AAX4HQ41</accession>
<dbReference type="KEGG" id="psti:SOO65_01055"/>
<dbReference type="InterPro" id="IPR025877">
    <property type="entry name" value="MobA-like_NTP_Trfase"/>
</dbReference>
<reference evidence="4 5" key="1">
    <citation type="submission" date="2023-11" db="EMBL/GenBank/DDBJ databases">
        <title>Peredibacter starrii A3.12.</title>
        <authorList>
            <person name="Mitchell R.J."/>
        </authorList>
    </citation>
    <scope>NUCLEOTIDE SEQUENCE [LARGE SCALE GENOMIC DNA]</scope>
    <source>
        <strain evidence="4 5">A3.12</strain>
    </source>
</reference>
<dbReference type="AlphaFoldDB" id="A0AAX4HQ41"/>